<dbReference type="Pfam" id="PF00378">
    <property type="entry name" value="ECH_1"/>
    <property type="match status" value="1"/>
</dbReference>
<evidence type="ECO:0000256" key="5">
    <source>
        <dbReference type="ARBA" id="ARBA00037410"/>
    </source>
</evidence>
<comment type="caution">
    <text evidence="7">The sequence shown here is derived from an EMBL/GenBank/DDBJ whole genome shotgun (WGS) entry which is preliminary data.</text>
</comment>
<dbReference type="InterPro" id="IPR001753">
    <property type="entry name" value="Enoyl-CoA_hydra/iso"/>
</dbReference>
<name>A0A2M8Q6P7_9CHLR</name>
<dbReference type="EMBL" id="PGTN01001051">
    <property type="protein sequence ID" value="PJF45479.1"/>
    <property type="molecule type" value="Genomic_DNA"/>
</dbReference>
<keyword evidence="4" id="KW-0443">Lipid metabolism</keyword>
<keyword evidence="3" id="KW-0809">Transit peptide</keyword>
<dbReference type="GO" id="GO:0006631">
    <property type="term" value="P:fatty acid metabolic process"/>
    <property type="evidence" value="ECO:0007669"/>
    <property type="project" value="UniProtKB-KW"/>
</dbReference>
<dbReference type="AlphaFoldDB" id="A0A2M8Q6P7"/>
<gene>
    <name evidence="7" type="ORF">CUN48_18675</name>
</gene>
<evidence type="ECO:0000256" key="2">
    <source>
        <dbReference type="ARBA" id="ARBA00022832"/>
    </source>
</evidence>
<comment type="function">
    <text evidence="5">May play a role in fatty acid biosynthesis and insulin sensitivity.</text>
</comment>
<dbReference type="SUPFAM" id="SSF52096">
    <property type="entry name" value="ClpP/crotonase"/>
    <property type="match status" value="1"/>
</dbReference>
<evidence type="ECO:0000313" key="7">
    <source>
        <dbReference type="EMBL" id="PJF45479.1"/>
    </source>
</evidence>
<sequence>MALSRNLPRKPAMEMLLTGDFIDAQTALRFGLVNQVVPRAELDAAVDALCARLLDKPADVLALGKQAFYRQLEMGLEDAYRFTTEVIVQNALGDSFAEGLRAFVEKRRPVWPRAAE</sequence>
<evidence type="ECO:0000256" key="1">
    <source>
        <dbReference type="ARBA" id="ARBA00005254"/>
    </source>
</evidence>
<dbReference type="InterPro" id="IPR029045">
    <property type="entry name" value="ClpP/crotonase-like_dom_sf"/>
</dbReference>
<evidence type="ECO:0000313" key="8">
    <source>
        <dbReference type="Proteomes" id="UP000230790"/>
    </source>
</evidence>
<keyword evidence="2" id="KW-0276">Fatty acid metabolism</keyword>
<evidence type="ECO:0000256" key="3">
    <source>
        <dbReference type="ARBA" id="ARBA00022946"/>
    </source>
</evidence>
<dbReference type="PANTHER" id="PTHR43602:SF1">
    <property type="entry name" value="ENOYL-COA HYDRATASE DOMAIN-CONTAINING PROTEIN 3, MITOCHONDRIAL"/>
    <property type="match status" value="1"/>
</dbReference>
<dbReference type="Gene3D" id="1.10.12.10">
    <property type="entry name" value="Lyase 2-enoyl-coa Hydratase, Chain A, domain 2"/>
    <property type="match status" value="1"/>
</dbReference>
<comment type="similarity">
    <text evidence="1">Belongs to the enoyl-CoA hydratase/isomerase family.</text>
</comment>
<evidence type="ECO:0000256" key="4">
    <source>
        <dbReference type="ARBA" id="ARBA00023098"/>
    </source>
</evidence>
<organism evidence="7 8">
    <name type="scientific">Candidatus Thermofonsia Clade 3 bacterium</name>
    <dbReference type="NCBI Taxonomy" id="2364212"/>
    <lineage>
        <taxon>Bacteria</taxon>
        <taxon>Bacillati</taxon>
        <taxon>Chloroflexota</taxon>
        <taxon>Candidatus Thermofontia</taxon>
        <taxon>Candidatus Thermofonsia Clade 3</taxon>
    </lineage>
</organism>
<reference evidence="7 8" key="1">
    <citation type="submission" date="2017-11" db="EMBL/GenBank/DDBJ databases">
        <title>Evolution of Phototrophy in the Chloroflexi Phylum Driven by Horizontal Gene Transfer.</title>
        <authorList>
            <person name="Ward L.M."/>
            <person name="Hemp J."/>
            <person name="Shih P.M."/>
            <person name="Mcglynn S.E."/>
            <person name="Fischer W."/>
        </authorList>
    </citation>
    <scope>NUCLEOTIDE SEQUENCE [LARGE SCALE GENOMIC DNA]</scope>
    <source>
        <strain evidence="7">JP3_7</strain>
    </source>
</reference>
<dbReference type="Proteomes" id="UP000230790">
    <property type="component" value="Unassembled WGS sequence"/>
</dbReference>
<dbReference type="InterPro" id="IPR052377">
    <property type="entry name" value="Mitochondrial_ECH-domain"/>
</dbReference>
<dbReference type="InterPro" id="IPR014748">
    <property type="entry name" value="Enoyl-CoA_hydra_C"/>
</dbReference>
<dbReference type="PANTHER" id="PTHR43602">
    <property type="match status" value="1"/>
</dbReference>
<dbReference type="Gene3D" id="3.90.226.10">
    <property type="entry name" value="2-enoyl-CoA Hydratase, Chain A, domain 1"/>
    <property type="match status" value="1"/>
</dbReference>
<protein>
    <recommendedName>
        <fullName evidence="6">Enoyl-CoA hydratase domain-containing protein 3, mitochondrial</fullName>
    </recommendedName>
</protein>
<proteinExistence type="inferred from homology"/>
<accession>A0A2M8Q6P7</accession>
<dbReference type="GO" id="GO:0016836">
    <property type="term" value="F:hydro-lyase activity"/>
    <property type="evidence" value="ECO:0007669"/>
    <property type="project" value="TreeGrafter"/>
</dbReference>
<evidence type="ECO:0000256" key="6">
    <source>
        <dbReference type="ARBA" id="ARBA00040545"/>
    </source>
</evidence>